<accession>A0ABV8X045</accession>
<sequence>MRCKACEGSGMLMDDEQWHYTCSICNGDGFVSKFEEDEHTIVDTDFNHRIIE</sequence>
<keyword evidence="2" id="KW-1185">Reference proteome</keyword>
<organism evidence="1 2">
    <name type="scientific">Gracilibacillus xinjiangensis</name>
    <dbReference type="NCBI Taxonomy" id="1193282"/>
    <lineage>
        <taxon>Bacteria</taxon>
        <taxon>Bacillati</taxon>
        <taxon>Bacillota</taxon>
        <taxon>Bacilli</taxon>
        <taxon>Bacillales</taxon>
        <taxon>Bacillaceae</taxon>
        <taxon>Gracilibacillus</taxon>
    </lineage>
</organism>
<gene>
    <name evidence="1" type="ORF">ACFOY7_16965</name>
</gene>
<protein>
    <submittedName>
        <fullName evidence="1">Uncharacterized protein</fullName>
    </submittedName>
</protein>
<dbReference type="Proteomes" id="UP001595882">
    <property type="component" value="Unassembled WGS sequence"/>
</dbReference>
<proteinExistence type="predicted"/>
<comment type="caution">
    <text evidence="1">The sequence shown here is derived from an EMBL/GenBank/DDBJ whole genome shotgun (WGS) entry which is preliminary data.</text>
</comment>
<dbReference type="RefSeq" id="WP_390253714.1">
    <property type="nucleotide sequence ID" value="NZ_JBHSDT010000008.1"/>
</dbReference>
<evidence type="ECO:0000313" key="1">
    <source>
        <dbReference type="EMBL" id="MFC4404763.1"/>
    </source>
</evidence>
<evidence type="ECO:0000313" key="2">
    <source>
        <dbReference type="Proteomes" id="UP001595882"/>
    </source>
</evidence>
<dbReference type="InterPro" id="IPR036410">
    <property type="entry name" value="HSP_DnaJ_Cys-rich_dom_sf"/>
</dbReference>
<dbReference type="EMBL" id="JBHSDT010000008">
    <property type="protein sequence ID" value="MFC4404763.1"/>
    <property type="molecule type" value="Genomic_DNA"/>
</dbReference>
<reference evidence="2" key="1">
    <citation type="journal article" date="2019" name="Int. J. Syst. Evol. Microbiol.">
        <title>The Global Catalogue of Microorganisms (GCM) 10K type strain sequencing project: providing services to taxonomists for standard genome sequencing and annotation.</title>
        <authorList>
            <consortium name="The Broad Institute Genomics Platform"/>
            <consortium name="The Broad Institute Genome Sequencing Center for Infectious Disease"/>
            <person name="Wu L."/>
            <person name="Ma J."/>
        </authorList>
    </citation>
    <scope>NUCLEOTIDE SEQUENCE [LARGE SCALE GENOMIC DNA]</scope>
    <source>
        <strain evidence="2">CCUG 37865</strain>
    </source>
</reference>
<name>A0ABV8X045_9BACI</name>
<dbReference type="Gene3D" id="6.20.20.10">
    <property type="match status" value="1"/>
</dbReference>
<dbReference type="SUPFAM" id="SSF57938">
    <property type="entry name" value="DnaJ/Hsp40 cysteine-rich domain"/>
    <property type="match status" value="1"/>
</dbReference>